<dbReference type="Pfam" id="PF04290">
    <property type="entry name" value="DctQ"/>
    <property type="match status" value="1"/>
</dbReference>
<dbReference type="Proteomes" id="UP000294662">
    <property type="component" value="Unassembled WGS sequence"/>
</dbReference>
<proteinExistence type="inferred from homology"/>
<name>A0A4R5EUF2_9RHOB</name>
<evidence type="ECO:0000256" key="4">
    <source>
        <dbReference type="ARBA" id="ARBA00022519"/>
    </source>
</evidence>
<keyword evidence="7 9" id="KW-0472">Membrane</keyword>
<keyword evidence="12" id="KW-1185">Reference proteome</keyword>
<dbReference type="GO" id="GO:0022857">
    <property type="term" value="F:transmembrane transporter activity"/>
    <property type="evidence" value="ECO:0007669"/>
    <property type="project" value="UniProtKB-UniRule"/>
</dbReference>
<comment type="subcellular location">
    <subcellularLocation>
        <location evidence="1 9">Cell inner membrane</location>
        <topology evidence="1 9">Multi-pass membrane protein</topology>
    </subcellularLocation>
</comment>
<keyword evidence="5 9" id="KW-0812">Transmembrane</keyword>
<protein>
    <recommendedName>
        <fullName evidence="9">TRAP transporter small permease protein</fullName>
    </recommendedName>
</protein>
<feature type="domain" description="Tripartite ATP-independent periplasmic transporters DctQ component" evidence="10">
    <location>
        <begin position="34"/>
        <end position="162"/>
    </location>
</feature>
<comment type="subunit">
    <text evidence="9">The complex comprises the extracytoplasmic solute receptor protein and the two transmembrane proteins.</text>
</comment>
<evidence type="ECO:0000256" key="6">
    <source>
        <dbReference type="ARBA" id="ARBA00022989"/>
    </source>
</evidence>
<dbReference type="OrthoDB" id="2877624at2"/>
<evidence type="ECO:0000313" key="11">
    <source>
        <dbReference type="EMBL" id="TDE38443.1"/>
    </source>
</evidence>
<comment type="function">
    <text evidence="9">Part of the tripartite ATP-independent periplasmic (TRAP) transport system.</text>
</comment>
<evidence type="ECO:0000313" key="12">
    <source>
        <dbReference type="Proteomes" id="UP000294662"/>
    </source>
</evidence>
<gene>
    <name evidence="11" type="ORF">E1B25_10015</name>
</gene>
<evidence type="ECO:0000256" key="1">
    <source>
        <dbReference type="ARBA" id="ARBA00004429"/>
    </source>
</evidence>
<feature type="transmembrane region" description="Helical" evidence="9">
    <location>
        <begin position="138"/>
        <end position="164"/>
    </location>
</feature>
<evidence type="ECO:0000256" key="5">
    <source>
        <dbReference type="ARBA" id="ARBA00022692"/>
    </source>
</evidence>
<dbReference type="GO" id="GO:0015740">
    <property type="term" value="P:C4-dicarboxylate transport"/>
    <property type="evidence" value="ECO:0007669"/>
    <property type="project" value="TreeGrafter"/>
</dbReference>
<comment type="caution">
    <text evidence="11">The sequence shown here is derived from an EMBL/GenBank/DDBJ whole genome shotgun (WGS) entry which is preliminary data.</text>
</comment>
<evidence type="ECO:0000256" key="8">
    <source>
        <dbReference type="ARBA" id="ARBA00038436"/>
    </source>
</evidence>
<accession>A0A4R5EUF2</accession>
<dbReference type="PANTHER" id="PTHR35011:SF10">
    <property type="entry name" value="TRAP TRANSPORTER SMALL PERMEASE PROTEIN"/>
    <property type="match status" value="1"/>
</dbReference>
<evidence type="ECO:0000256" key="9">
    <source>
        <dbReference type="RuleBase" id="RU369079"/>
    </source>
</evidence>
<keyword evidence="2 9" id="KW-0813">Transport</keyword>
<dbReference type="InterPro" id="IPR055348">
    <property type="entry name" value="DctQ"/>
</dbReference>
<dbReference type="GO" id="GO:0005886">
    <property type="term" value="C:plasma membrane"/>
    <property type="evidence" value="ECO:0007669"/>
    <property type="project" value="UniProtKB-SubCell"/>
</dbReference>
<feature type="transmembrane region" description="Helical" evidence="9">
    <location>
        <begin position="54"/>
        <end position="76"/>
    </location>
</feature>
<feature type="transmembrane region" description="Helical" evidence="9">
    <location>
        <begin position="97"/>
        <end position="118"/>
    </location>
</feature>
<evidence type="ECO:0000256" key="7">
    <source>
        <dbReference type="ARBA" id="ARBA00023136"/>
    </source>
</evidence>
<keyword evidence="3" id="KW-1003">Cell membrane</keyword>
<evidence type="ECO:0000256" key="2">
    <source>
        <dbReference type="ARBA" id="ARBA00022448"/>
    </source>
</evidence>
<evidence type="ECO:0000256" key="3">
    <source>
        <dbReference type="ARBA" id="ARBA00022475"/>
    </source>
</evidence>
<organism evidence="11 12">
    <name type="scientific">Antarcticimicrobium sediminis</name>
    <dbReference type="NCBI Taxonomy" id="2546227"/>
    <lineage>
        <taxon>Bacteria</taxon>
        <taxon>Pseudomonadati</taxon>
        <taxon>Pseudomonadota</taxon>
        <taxon>Alphaproteobacteria</taxon>
        <taxon>Rhodobacterales</taxon>
        <taxon>Paracoccaceae</taxon>
        <taxon>Antarcticimicrobium</taxon>
    </lineage>
</organism>
<reference evidence="11 12" key="1">
    <citation type="submission" date="2019-03" db="EMBL/GenBank/DDBJ databases">
        <authorList>
            <person name="Zhang S."/>
        </authorList>
    </citation>
    <scope>NUCLEOTIDE SEQUENCE [LARGE SCALE GENOMIC DNA]</scope>
    <source>
        <strain evidence="11 12">S4J41</strain>
    </source>
</reference>
<keyword evidence="4 9" id="KW-0997">Cell inner membrane</keyword>
<sequence length="171" mass="18905">MDIQSTYGTADHIRGFTPLARLLSRIACLLLFSMMIMTFVDVAGRYLFSAPLPAAYEMVSLMMPAIIFCALPLTVLREGHVTVDLLDHLIPAPLARLQSVAVHLFSATALGLITWRLAVKSMDQRYYEEVTDELYLNLWPFSALMAVLCAVATLSALANIMLVISGRKIRG</sequence>
<dbReference type="RefSeq" id="WP_132828889.1">
    <property type="nucleotide sequence ID" value="NZ_SMFP01000005.1"/>
</dbReference>
<keyword evidence="6 9" id="KW-1133">Transmembrane helix</keyword>
<evidence type="ECO:0000259" key="10">
    <source>
        <dbReference type="Pfam" id="PF04290"/>
    </source>
</evidence>
<dbReference type="EMBL" id="SMFP01000005">
    <property type="protein sequence ID" value="TDE38443.1"/>
    <property type="molecule type" value="Genomic_DNA"/>
</dbReference>
<feature type="transmembrane region" description="Helical" evidence="9">
    <location>
        <begin position="22"/>
        <end position="48"/>
    </location>
</feature>
<dbReference type="InterPro" id="IPR007387">
    <property type="entry name" value="TRAP_DctQ"/>
</dbReference>
<dbReference type="PANTHER" id="PTHR35011">
    <property type="entry name" value="2,3-DIKETO-L-GULONATE TRAP TRANSPORTER SMALL PERMEASE PROTEIN YIAM"/>
    <property type="match status" value="1"/>
</dbReference>
<comment type="similarity">
    <text evidence="8 9">Belongs to the TRAP transporter small permease family.</text>
</comment>
<dbReference type="AlphaFoldDB" id="A0A4R5EUF2"/>